<dbReference type="Proteomes" id="UP000198420">
    <property type="component" value="Unassembled WGS sequence"/>
</dbReference>
<dbReference type="PANTHER" id="PTHR35526:SF3">
    <property type="entry name" value="ANTI-SIGMA-F FACTOR RSBW"/>
    <property type="match status" value="1"/>
</dbReference>
<gene>
    <name evidence="3" type="ORF">SAMN06265355_11344</name>
</gene>
<dbReference type="AlphaFoldDB" id="A0A239CPJ9"/>
<evidence type="ECO:0000313" key="3">
    <source>
        <dbReference type="EMBL" id="SNS22075.1"/>
    </source>
</evidence>
<dbReference type="Gene3D" id="3.30.565.10">
    <property type="entry name" value="Histidine kinase-like ATPase, C-terminal domain"/>
    <property type="match status" value="1"/>
</dbReference>
<reference evidence="4" key="1">
    <citation type="submission" date="2017-06" db="EMBL/GenBank/DDBJ databases">
        <authorList>
            <person name="Varghese N."/>
            <person name="Submissions S."/>
        </authorList>
    </citation>
    <scope>NUCLEOTIDE SEQUENCE [LARGE SCALE GENOMIC DNA]</scope>
    <source>
        <strain evidence="4">DSM 44485</strain>
    </source>
</reference>
<keyword evidence="4" id="KW-1185">Reference proteome</keyword>
<keyword evidence="3" id="KW-0808">Transferase</keyword>
<feature type="domain" description="Histidine kinase/HSP90-like ATPase" evidence="2">
    <location>
        <begin position="25"/>
        <end position="143"/>
    </location>
</feature>
<sequence length="146" mass="15290">MAVEAVDAGEVDISCLADRTVPGMVRTVVGLRLAEWGLERVAESVLLIVAELATNAVRVAGEGEIRVRCVREARGVLVAVWDSSAERPVTRPVMGPGDFGPDARALDDGYDDGTGGWGLPLVQALASGCGVAEGETGKWVWARVSC</sequence>
<dbReference type="GO" id="GO:0004674">
    <property type="term" value="F:protein serine/threonine kinase activity"/>
    <property type="evidence" value="ECO:0007669"/>
    <property type="project" value="UniProtKB-KW"/>
</dbReference>
<dbReference type="CDD" id="cd16936">
    <property type="entry name" value="HATPase_RsbW-like"/>
    <property type="match status" value="1"/>
</dbReference>
<organism evidence="3 4">
    <name type="scientific">Actinomadura mexicana</name>
    <dbReference type="NCBI Taxonomy" id="134959"/>
    <lineage>
        <taxon>Bacteria</taxon>
        <taxon>Bacillati</taxon>
        <taxon>Actinomycetota</taxon>
        <taxon>Actinomycetes</taxon>
        <taxon>Streptosporangiales</taxon>
        <taxon>Thermomonosporaceae</taxon>
        <taxon>Actinomadura</taxon>
    </lineage>
</organism>
<name>A0A239CPJ9_9ACTN</name>
<keyword evidence="3" id="KW-0418">Kinase</keyword>
<evidence type="ECO:0000256" key="1">
    <source>
        <dbReference type="ARBA" id="ARBA00022527"/>
    </source>
</evidence>
<evidence type="ECO:0000313" key="4">
    <source>
        <dbReference type="Proteomes" id="UP000198420"/>
    </source>
</evidence>
<dbReference type="InterPro" id="IPR003594">
    <property type="entry name" value="HATPase_dom"/>
</dbReference>
<dbReference type="OrthoDB" id="3474613at2"/>
<dbReference type="SUPFAM" id="SSF55874">
    <property type="entry name" value="ATPase domain of HSP90 chaperone/DNA topoisomerase II/histidine kinase"/>
    <property type="match status" value="1"/>
</dbReference>
<dbReference type="InterPro" id="IPR050267">
    <property type="entry name" value="Anti-sigma-factor_SerPK"/>
</dbReference>
<dbReference type="PANTHER" id="PTHR35526">
    <property type="entry name" value="ANTI-SIGMA-F FACTOR RSBW-RELATED"/>
    <property type="match status" value="1"/>
</dbReference>
<protein>
    <submittedName>
        <fullName evidence="3">Histidine kinase-like ATPase domain-containing protein</fullName>
    </submittedName>
</protein>
<evidence type="ECO:0000259" key="2">
    <source>
        <dbReference type="Pfam" id="PF13581"/>
    </source>
</evidence>
<keyword evidence="1" id="KW-0723">Serine/threonine-protein kinase</keyword>
<dbReference type="Pfam" id="PF13581">
    <property type="entry name" value="HATPase_c_2"/>
    <property type="match status" value="1"/>
</dbReference>
<proteinExistence type="predicted"/>
<accession>A0A239CPJ9</accession>
<dbReference type="EMBL" id="FZNP01000013">
    <property type="protein sequence ID" value="SNS22075.1"/>
    <property type="molecule type" value="Genomic_DNA"/>
</dbReference>
<dbReference type="InterPro" id="IPR036890">
    <property type="entry name" value="HATPase_C_sf"/>
</dbReference>